<organism evidence="2 3">
    <name type="scientific">Trachymyrmex septentrionalis</name>
    <dbReference type="NCBI Taxonomy" id="34720"/>
    <lineage>
        <taxon>Eukaryota</taxon>
        <taxon>Metazoa</taxon>
        <taxon>Ecdysozoa</taxon>
        <taxon>Arthropoda</taxon>
        <taxon>Hexapoda</taxon>
        <taxon>Insecta</taxon>
        <taxon>Pterygota</taxon>
        <taxon>Neoptera</taxon>
        <taxon>Endopterygota</taxon>
        <taxon>Hymenoptera</taxon>
        <taxon>Apocrita</taxon>
        <taxon>Aculeata</taxon>
        <taxon>Formicoidea</taxon>
        <taxon>Formicidae</taxon>
        <taxon>Myrmicinae</taxon>
        <taxon>Trachymyrmex</taxon>
    </lineage>
</organism>
<feature type="region of interest" description="Disordered" evidence="1">
    <location>
        <begin position="32"/>
        <end position="71"/>
    </location>
</feature>
<dbReference type="Proteomes" id="UP000078541">
    <property type="component" value="Unassembled WGS sequence"/>
</dbReference>
<evidence type="ECO:0000313" key="2">
    <source>
        <dbReference type="EMBL" id="KYN42045.1"/>
    </source>
</evidence>
<feature type="compositionally biased region" description="Basic residues" evidence="1">
    <location>
        <begin position="32"/>
        <end position="41"/>
    </location>
</feature>
<sequence length="71" mass="7887">MIGRADIEGSKSDVATVWAAMKAKTKIGMNLKTKKKKKSKRIFPTAKRQRPDRSTATERSRVIGRRGGGSR</sequence>
<evidence type="ECO:0000256" key="1">
    <source>
        <dbReference type="SAM" id="MobiDB-lite"/>
    </source>
</evidence>
<gene>
    <name evidence="2" type="ORF">ALC56_03609</name>
</gene>
<dbReference type="EMBL" id="KQ981387">
    <property type="protein sequence ID" value="KYN42045.1"/>
    <property type="molecule type" value="Genomic_DNA"/>
</dbReference>
<dbReference type="AlphaFoldDB" id="A0A195FN86"/>
<protein>
    <submittedName>
        <fullName evidence="2">Uncharacterized protein</fullName>
    </submittedName>
</protein>
<evidence type="ECO:0000313" key="3">
    <source>
        <dbReference type="Proteomes" id="UP000078541"/>
    </source>
</evidence>
<feature type="compositionally biased region" description="Basic and acidic residues" evidence="1">
    <location>
        <begin position="49"/>
        <end position="61"/>
    </location>
</feature>
<accession>A0A195FN86</accession>
<proteinExistence type="predicted"/>
<reference evidence="2 3" key="1">
    <citation type="submission" date="2016-03" db="EMBL/GenBank/DDBJ databases">
        <title>Trachymyrmex septentrionalis WGS genome.</title>
        <authorList>
            <person name="Nygaard S."/>
            <person name="Hu H."/>
            <person name="Boomsma J."/>
            <person name="Zhang G."/>
        </authorList>
    </citation>
    <scope>NUCLEOTIDE SEQUENCE [LARGE SCALE GENOMIC DNA]</scope>
    <source>
        <strain evidence="2">Tsep2-gDNA-1</strain>
        <tissue evidence="2">Whole body</tissue>
    </source>
</reference>
<name>A0A195FN86_9HYME</name>
<keyword evidence="3" id="KW-1185">Reference proteome</keyword>